<evidence type="ECO:0000313" key="3">
    <source>
        <dbReference type="Proteomes" id="UP000184608"/>
    </source>
</evidence>
<accession>A0A1M6FBT5</accession>
<dbReference type="OrthoDB" id="6399514at2"/>
<evidence type="ECO:0000313" key="2">
    <source>
        <dbReference type="EMBL" id="SHI95127.1"/>
    </source>
</evidence>
<evidence type="ECO:0000259" key="1">
    <source>
        <dbReference type="Pfam" id="PF25218"/>
    </source>
</evidence>
<gene>
    <name evidence="2" type="ORF">VA7868_04621</name>
</gene>
<protein>
    <recommendedName>
        <fullName evidence="1">Type VI secretion system effector TseH-like domain-containing protein</fullName>
    </recommendedName>
</protein>
<dbReference type="Proteomes" id="UP000184608">
    <property type="component" value="Unassembled WGS sequence"/>
</dbReference>
<dbReference type="RefSeq" id="WP_073606195.1">
    <property type="nucleotide sequence ID" value="NZ_FQXZ01000065.1"/>
</dbReference>
<dbReference type="EMBL" id="FQXZ01000065">
    <property type="protein sequence ID" value="SHI95127.1"/>
    <property type="molecule type" value="Genomic_DNA"/>
</dbReference>
<dbReference type="InterPro" id="IPR057382">
    <property type="entry name" value="TseH"/>
</dbReference>
<sequence length="219" mass="25104">MTDTITTTPQADKKPAKVKVKLDPGDFIIPIVYPDYLVHIDPEDRGIWGINILDEREAFGHAGILIINGQSGISKYYEYGRYDKGKFGLINKESISDAVVKNGRITESSLTKIMKELSDKSGQHGRIEAVIIIGNYYDKAFKWLNDPTGPYRNPTRQKYNVRNFNCIQFVLDLLDALSIETHWPGFISIPDEEMEELQEDYRDLKYNPQTNKITIENEN</sequence>
<name>A0A1M6FBT5_9VIBR</name>
<feature type="domain" description="Type VI secretion system effector TseH-like" evidence="1">
    <location>
        <begin position="28"/>
        <end position="174"/>
    </location>
</feature>
<reference evidence="2 3" key="1">
    <citation type="submission" date="2016-11" db="EMBL/GenBank/DDBJ databases">
        <authorList>
            <person name="Jaros S."/>
            <person name="Januszkiewicz K."/>
            <person name="Wedrychowicz H."/>
        </authorList>
    </citation>
    <scope>NUCLEOTIDE SEQUENCE [LARGE SCALE GENOMIC DNA]</scope>
    <source>
        <strain evidence="2 3">CECT 7868</strain>
    </source>
</reference>
<dbReference type="AlphaFoldDB" id="A0A1M6FBT5"/>
<keyword evidence="3" id="KW-1185">Reference proteome</keyword>
<proteinExistence type="predicted"/>
<organism evidence="2 3">
    <name type="scientific">Vibrio aerogenes CECT 7868</name>
    <dbReference type="NCBI Taxonomy" id="1216006"/>
    <lineage>
        <taxon>Bacteria</taxon>
        <taxon>Pseudomonadati</taxon>
        <taxon>Pseudomonadota</taxon>
        <taxon>Gammaproteobacteria</taxon>
        <taxon>Vibrionales</taxon>
        <taxon>Vibrionaceae</taxon>
        <taxon>Vibrio</taxon>
    </lineage>
</organism>
<dbReference type="Pfam" id="PF25218">
    <property type="entry name" value="TseH"/>
    <property type="match status" value="1"/>
</dbReference>
<dbReference type="STRING" id="1216006.VA7868_04621"/>